<dbReference type="InterPro" id="IPR051609">
    <property type="entry name" value="NmrA/Isoflavone_reductase-like"/>
</dbReference>
<gene>
    <name evidence="4" type="ORF">B0J12DRAFT_101637</name>
</gene>
<dbReference type="InterPro" id="IPR008030">
    <property type="entry name" value="NmrA-like"/>
</dbReference>
<dbReference type="Proteomes" id="UP000774617">
    <property type="component" value="Unassembled WGS sequence"/>
</dbReference>
<dbReference type="PANTHER" id="PTHR47706">
    <property type="entry name" value="NMRA-LIKE FAMILY PROTEIN"/>
    <property type="match status" value="1"/>
</dbReference>
<sequence>MSRPVQSVALLGATGNLGSHILRALKKSGYTVTAVQRKESPNAAPAEADDSVKVNLSNKDELASVFKGKDAVVSAVPNPTLPDSKAMIDAAIAASVKRIIPSEYSTNLENTLTQKLPVVTQKVRIRQYLTSVIPSTTSSTTWTSINNGPFFEMVFKFGSLGPNLAEKKAVFHNGGDNYVGVSRLSDIGVAVAKVLSPEHFKETENQPVYIYSAAITQRYLTRLAAEVTGIDFGTVEDGRIADVDTDDMVRMADEKVAKGDMSAMFLYYFQIMFGRGYGGDFRNIAWNERLGLKTLTEEELKDFIRQTAKELGVLQ</sequence>
<organism evidence="4 5">
    <name type="scientific">Macrophomina phaseolina</name>
    <dbReference type="NCBI Taxonomy" id="35725"/>
    <lineage>
        <taxon>Eukaryota</taxon>
        <taxon>Fungi</taxon>
        <taxon>Dikarya</taxon>
        <taxon>Ascomycota</taxon>
        <taxon>Pezizomycotina</taxon>
        <taxon>Dothideomycetes</taxon>
        <taxon>Dothideomycetes incertae sedis</taxon>
        <taxon>Botryosphaeriales</taxon>
        <taxon>Botryosphaeriaceae</taxon>
        <taxon>Macrophomina</taxon>
    </lineage>
</organism>
<protein>
    <recommendedName>
        <fullName evidence="3">NmrA-like domain-containing protein</fullName>
    </recommendedName>
</protein>
<reference evidence="4 5" key="1">
    <citation type="journal article" date="2021" name="Nat. Commun.">
        <title>Genetic determinants of endophytism in the Arabidopsis root mycobiome.</title>
        <authorList>
            <person name="Mesny F."/>
            <person name="Miyauchi S."/>
            <person name="Thiergart T."/>
            <person name="Pickel B."/>
            <person name="Atanasova L."/>
            <person name="Karlsson M."/>
            <person name="Huettel B."/>
            <person name="Barry K.W."/>
            <person name="Haridas S."/>
            <person name="Chen C."/>
            <person name="Bauer D."/>
            <person name="Andreopoulos W."/>
            <person name="Pangilinan J."/>
            <person name="LaButti K."/>
            <person name="Riley R."/>
            <person name="Lipzen A."/>
            <person name="Clum A."/>
            <person name="Drula E."/>
            <person name="Henrissat B."/>
            <person name="Kohler A."/>
            <person name="Grigoriev I.V."/>
            <person name="Martin F.M."/>
            <person name="Hacquard S."/>
        </authorList>
    </citation>
    <scope>NUCLEOTIDE SEQUENCE [LARGE SCALE GENOMIC DNA]</scope>
    <source>
        <strain evidence="4 5">MPI-SDFR-AT-0080</strain>
    </source>
</reference>
<dbReference type="Pfam" id="PF05368">
    <property type="entry name" value="NmrA"/>
    <property type="match status" value="1"/>
</dbReference>
<keyword evidence="5" id="KW-1185">Reference proteome</keyword>
<keyword evidence="2" id="KW-0560">Oxidoreductase</keyword>
<name>A0ABQ8G9U3_9PEZI</name>
<dbReference type="EMBL" id="JAGTJR010000014">
    <property type="protein sequence ID" value="KAH7049332.1"/>
    <property type="molecule type" value="Genomic_DNA"/>
</dbReference>
<comment type="caution">
    <text evidence="4">The sequence shown here is derived from an EMBL/GenBank/DDBJ whole genome shotgun (WGS) entry which is preliminary data.</text>
</comment>
<evidence type="ECO:0000259" key="3">
    <source>
        <dbReference type="Pfam" id="PF05368"/>
    </source>
</evidence>
<feature type="domain" description="NmrA-like" evidence="3">
    <location>
        <begin position="6"/>
        <end position="151"/>
    </location>
</feature>
<evidence type="ECO:0000256" key="2">
    <source>
        <dbReference type="ARBA" id="ARBA00023002"/>
    </source>
</evidence>
<dbReference type="SUPFAM" id="SSF51735">
    <property type="entry name" value="NAD(P)-binding Rossmann-fold domains"/>
    <property type="match status" value="1"/>
</dbReference>
<accession>A0ABQ8G9U3</accession>
<dbReference type="PANTHER" id="PTHR47706:SF1">
    <property type="entry name" value="CIPA-LIKE, PUTATIVE (AFU_ORTHOLOGUE AFUA_1G12460)-RELATED"/>
    <property type="match status" value="1"/>
</dbReference>
<evidence type="ECO:0000313" key="4">
    <source>
        <dbReference type="EMBL" id="KAH7049332.1"/>
    </source>
</evidence>
<evidence type="ECO:0000313" key="5">
    <source>
        <dbReference type="Proteomes" id="UP000774617"/>
    </source>
</evidence>
<evidence type="ECO:0000256" key="1">
    <source>
        <dbReference type="ARBA" id="ARBA00022857"/>
    </source>
</evidence>
<dbReference type="InterPro" id="IPR036291">
    <property type="entry name" value="NAD(P)-bd_dom_sf"/>
</dbReference>
<proteinExistence type="predicted"/>
<keyword evidence="1" id="KW-0521">NADP</keyword>
<dbReference type="Gene3D" id="3.40.50.720">
    <property type="entry name" value="NAD(P)-binding Rossmann-like Domain"/>
    <property type="match status" value="1"/>
</dbReference>